<organism evidence="3 4">
    <name type="scientific">Roseicella aerolata</name>
    <dbReference type="NCBI Taxonomy" id="2883479"/>
    <lineage>
        <taxon>Bacteria</taxon>
        <taxon>Pseudomonadati</taxon>
        <taxon>Pseudomonadota</taxon>
        <taxon>Alphaproteobacteria</taxon>
        <taxon>Acetobacterales</taxon>
        <taxon>Roseomonadaceae</taxon>
        <taxon>Roseicella</taxon>
    </lineage>
</organism>
<reference evidence="3" key="1">
    <citation type="submission" date="2021-10" db="EMBL/GenBank/DDBJ databases">
        <title>Roseicella aerolatum sp. nov., isolated from aerosols of e-waste dismantling site.</title>
        <authorList>
            <person name="Qin T."/>
        </authorList>
    </citation>
    <scope>NUCLEOTIDE SEQUENCE</scope>
    <source>
        <strain evidence="3">GB24</strain>
    </source>
</reference>
<evidence type="ECO:0000313" key="4">
    <source>
        <dbReference type="Proteomes" id="UP001139311"/>
    </source>
</evidence>
<evidence type="ECO:0000313" key="3">
    <source>
        <dbReference type="EMBL" id="MCB4823564.1"/>
    </source>
</evidence>
<keyword evidence="4" id="KW-1185">Reference proteome</keyword>
<dbReference type="RefSeq" id="WP_226610439.1">
    <property type="nucleotide sequence ID" value="NZ_JAJAQI010000028.1"/>
</dbReference>
<keyword evidence="2" id="KW-0732">Signal</keyword>
<name>A0A9X1IF58_9PROT</name>
<proteinExistence type="predicted"/>
<feature type="region of interest" description="Disordered" evidence="1">
    <location>
        <begin position="59"/>
        <end position="83"/>
    </location>
</feature>
<protein>
    <submittedName>
        <fullName evidence="3">Uncharacterized protein</fullName>
    </submittedName>
</protein>
<feature type="chain" id="PRO_5040989078" evidence="2">
    <location>
        <begin position="22"/>
        <end position="118"/>
    </location>
</feature>
<dbReference type="Proteomes" id="UP001139311">
    <property type="component" value="Unassembled WGS sequence"/>
</dbReference>
<evidence type="ECO:0000256" key="2">
    <source>
        <dbReference type="SAM" id="SignalP"/>
    </source>
</evidence>
<gene>
    <name evidence="3" type="ORF">LHA35_17680</name>
</gene>
<evidence type="ECO:0000256" key="1">
    <source>
        <dbReference type="SAM" id="MobiDB-lite"/>
    </source>
</evidence>
<comment type="caution">
    <text evidence="3">The sequence shown here is derived from an EMBL/GenBank/DDBJ whole genome shotgun (WGS) entry which is preliminary data.</text>
</comment>
<accession>A0A9X1IF58</accession>
<sequence>MKQIAFAGIFAVVLAAGAAQAQAPLAGTGQVPGGAAILGGGSATISGGGDTMTIVYSTPGGGGGAGLPSQPGRPARFGGSQGDGQVVEYLAPAPAAPGREAWLVGGGDDAGVAYIRAR</sequence>
<dbReference type="AlphaFoldDB" id="A0A9X1IF58"/>
<dbReference type="EMBL" id="JAJAQI010000028">
    <property type="protein sequence ID" value="MCB4823564.1"/>
    <property type="molecule type" value="Genomic_DNA"/>
</dbReference>
<feature type="signal peptide" evidence="2">
    <location>
        <begin position="1"/>
        <end position="21"/>
    </location>
</feature>